<feature type="region of interest" description="Disordered" evidence="1">
    <location>
        <begin position="1"/>
        <end position="49"/>
    </location>
</feature>
<dbReference type="EMBL" id="JQSG02000003">
    <property type="protein sequence ID" value="OBS09421.1"/>
    <property type="molecule type" value="Genomic_DNA"/>
</dbReference>
<accession>A0A1A6C4D1</accession>
<feature type="compositionally biased region" description="Basic residues" evidence="1">
    <location>
        <begin position="26"/>
        <end position="38"/>
    </location>
</feature>
<keyword evidence="3" id="KW-1185">Reference proteome</keyword>
<name>A0A1A6C4D1_9GAMM</name>
<evidence type="ECO:0000313" key="2">
    <source>
        <dbReference type="EMBL" id="OBS09421.1"/>
    </source>
</evidence>
<dbReference type="AlphaFoldDB" id="A0A1A6C4D1"/>
<feature type="compositionally biased region" description="Basic and acidic residues" evidence="1">
    <location>
        <begin position="10"/>
        <end position="25"/>
    </location>
</feature>
<dbReference type="Proteomes" id="UP000029273">
    <property type="component" value="Unassembled WGS sequence"/>
</dbReference>
<proteinExistence type="predicted"/>
<organism evidence="2 3">
    <name type="scientific">Acidihalobacter prosperus</name>
    <dbReference type="NCBI Taxonomy" id="160660"/>
    <lineage>
        <taxon>Bacteria</taxon>
        <taxon>Pseudomonadati</taxon>
        <taxon>Pseudomonadota</taxon>
        <taxon>Gammaproteobacteria</taxon>
        <taxon>Chromatiales</taxon>
        <taxon>Ectothiorhodospiraceae</taxon>
        <taxon>Acidihalobacter</taxon>
    </lineage>
</organism>
<evidence type="ECO:0000313" key="3">
    <source>
        <dbReference type="Proteomes" id="UP000029273"/>
    </source>
</evidence>
<comment type="caution">
    <text evidence="2">The sequence shown here is derived from an EMBL/GenBank/DDBJ whole genome shotgun (WGS) entry which is preliminary data.</text>
</comment>
<gene>
    <name evidence="2" type="ORF">Thpro_021749</name>
</gene>
<protein>
    <submittedName>
        <fullName evidence="2">Uncharacterized protein</fullName>
    </submittedName>
</protein>
<evidence type="ECO:0000256" key="1">
    <source>
        <dbReference type="SAM" id="MobiDB-lite"/>
    </source>
</evidence>
<sequence>MAGGAGHAELPCERRYRVGRRERQHQAKRPGRQPKRAMWRYGHGETSLA</sequence>
<reference evidence="2 3" key="1">
    <citation type="journal article" date="2014" name="Genome Announc.">
        <title>Draft Genome Sequence of the Iron-Oxidizing, Acidophilic, and Halotolerant 'Thiobacillus prosperus' Type Strain DSM 5130.</title>
        <authorList>
            <person name="Ossandon F.J."/>
            <person name="Cardenas J.P."/>
            <person name="Corbett M."/>
            <person name="Quatrini R."/>
            <person name="Holmes D.S."/>
            <person name="Watkin E."/>
        </authorList>
    </citation>
    <scope>NUCLEOTIDE SEQUENCE [LARGE SCALE GENOMIC DNA]</scope>
    <source>
        <strain evidence="2 3">DSM 5130</strain>
    </source>
</reference>